<accession>A0A1D1VNX5</accession>
<organism evidence="2 3">
    <name type="scientific">Ramazzottius varieornatus</name>
    <name type="common">Water bear</name>
    <name type="synonym">Tardigrade</name>
    <dbReference type="NCBI Taxonomy" id="947166"/>
    <lineage>
        <taxon>Eukaryota</taxon>
        <taxon>Metazoa</taxon>
        <taxon>Ecdysozoa</taxon>
        <taxon>Tardigrada</taxon>
        <taxon>Eutardigrada</taxon>
        <taxon>Parachela</taxon>
        <taxon>Hypsibioidea</taxon>
        <taxon>Ramazzottiidae</taxon>
        <taxon>Ramazzottius</taxon>
    </lineage>
</organism>
<evidence type="ECO:0000313" key="2">
    <source>
        <dbReference type="EMBL" id="GAV02651.1"/>
    </source>
</evidence>
<dbReference type="EMBL" id="BDGG01000008">
    <property type="protein sequence ID" value="GAV02651.1"/>
    <property type="molecule type" value="Genomic_DNA"/>
</dbReference>
<dbReference type="Proteomes" id="UP000186922">
    <property type="component" value="Unassembled WGS sequence"/>
</dbReference>
<reference evidence="2 3" key="1">
    <citation type="journal article" date="2016" name="Nat. Commun.">
        <title>Extremotolerant tardigrade genome and improved radiotolerance of human cultured cells by tardigrade-unique protein.</title>
        <authorList>
            <person name="Hashimoto T."/>
            <person name="Horikawa D.D."/>
            <person name="Saito Y."/>
            <person name="Kuwahara H."/>
            <person name="Kozuka-Hata H."/>
            <person name="Shin-I T."/>
            <person name="Minakuchi Y."/>
            <person name="Ohishi K."/>
            <person name="Motoyama A."/>
            <person name="Aizu T."/>
            <person name="Enomoto A."/>
            <person name="Kondo K."/>
            <person name="Tanaka S."/>
            <person name="Hara Y."/>
            <person name="Koshikawa S."/>
            <person name="Sagara H."/>
            <person name="Miura T."/>
            <person name="Yokobori S."/>
            <person name="Miyagawa K."/>
            <person name="Suzuki Y."/>
            <person name="Kubo T."/>
            <person name="Oyama M."/>
            <person name="Kohara Y."/>
            <person name="Fujiyama A."/>
            <person name="Arakawa K."/>
            <person name="Katayama T."/>
            <person name="Toyoda A."/>
            <person name="Kunieda T."/>
        </authorList>
    </citation>
    <scope>NUCLEOTIDE SEQUENCE [LARGE SCALE GENOMIC DNA]</scope>
    <source>
        <strain evidence="2 3">YOKOZUNA-1</strain>
    </source>
</reference>
<protein>
    <submittedName>
        <fullName evidence="2">Uncharacterized protein</fullName>
    </submittedName>
</protein>
<evidence type="ECO:0000313" key="3">
    <source>
        <dbReference type="Proteomes" id="UP000186922"/>
    </source>
</evidence>
<proteinExistence type="predicted"/>
<sequence length="67" mass="7360">MKAAKSSIIGPEGISRSLEAIPKLFIKLVRFVEFVPVLPRSRTTSLTVETERPYGTWSGVSEGPKGR</sequence>
<name>A0A1D1VNX5_RAMVA</name>
<keyword evidence="3" id="KW-1185">Reference proteome</keyword>
<feature type="region of interest" description="Disordered" evidence="1">
    <location>
        <begin position="44"/>
        <end position="67"/>
    </location>
</feature>
<comment type="caution">
    <text evidence="2">The sequence shown here is derived from an EMBL/GenBank/DDBJ whole genome shotgun (WGS) entry which is preliminary data.</text>
</comment>
<dbReference type="AlphaFoldDB" id="A0A1D1VNX5"/>
<gene>
    <name evidence="2" type="primary">RvY_13189-1</name>
    <name evidence="2" type="synonym">RvY_13189.1</name>
    <name evidence="2" type="ORF">RvY_13189</name>
</gene>
<evidence type="ECO:0000256" key="1">
    <source>
        <dbReference type="SAM" id="MobiDB-lite"/>
    </source>
</evidence>